<dbReference type="eggNOG" id="COG3386">
    <property type="taxonomic scope" value="Bacteria"/>
</dbReference>
<dbReference type="InterPro" id="IPR013783">
    <property type="entry name" value="Ig-like_fold"/>
</dbReference>
<dbReference type="Gene3D" id="3.30.1920.20">
    <property type="match status" value="1"/>
</dbReference>
<dbReference type="Gene3D" id="2.60.40.420">
    <property type="entry name" value="Cupredoxins - blue copper proteins"/>
    <property type="match status" value="1"/>
</dbReference>
<dbReference type="SUPFAM" id="SSF81296">
    <property type="entry name" value="E set domains"/>
    <property type="match status" value="3"/>
</dbReference>
<reference evidence="3 4" key="1">
    <citation type="journal article" date="2014" name="J. Biotechnol.">
        <title>Complete genome sequence of the actinobacterium Amycolatopsis japonica MG417-CF17(T) (=DSM 44213T) producing (S,S)-N,N'-ethylenediaminedisuccinic acid.</title>
        <authorList>
            <person name="Stegmann E."/>
            <person name="Albersmeier A."/>
            <person name="Spohn M."/>
            <person name="Gert H."/>
            <person name="Weber T."/>
            <person name="Wohlleben W."/>
            <person name="Kalinowski J."/>
            <person name="Ruckert C."/>
        </authorList>
    </citation>
    <scope>NUCLEOTIDE SEQUENCE [LARGE SCALE GENOMIC DNA]</scope>
    <source>
        <strain evidence="4">MG417-CF17 (DSM 44213)</strain>
    </source>
</reference>
<dbReference type="RefSeq" id="WP_038518448.1">
    <property type="nucleotide sequence ID" value="NZ_CP008953.1"/>
</dbReference>
<dbReference type="NCBIfam" id="NF047446">
    <property type="entry name" value="barrel_OmpL47"/>
    <property type="match status" value="4"/>
</dbReference>
<dbReference type="AlphaFoldDB" id="A0A075V482"/>
<keyword evidence="4" id="KW-1185">Reference proteome</keyword>
<dbReference type="InterPro" id="IPR058094">
    <property type="entry name" value="Ig-like_OmpL47-like"/>
</dbReference>
<dbReference type="GO" id="GO:0005975">
    <property type="term" value="P:carbohydrate metabolic process"/>
    <property type="evidence" value="ECO:0007669"/>
    <property type="project" value="UniProtKB-ARBA"/>
</dbReference>
<keyword evidence="2" id="KW-0732">Signal</keyword>
<dbReference type="KEGG" id="aja:AJAP_32550"/>
<dbReference type="EMBL" id="CP008953">
    <property type="protein sequence ID" value="AIG79324.1"/>
    <property type="molecule type" value="Genomic_DNA"/>
</dbReference>
<proteinExistence type="predicted"/>
<evidence type="ECO:0000313" key="3">
    <source>
        <dbReference type="EMBL" id="AIG79324.1"/>
    </source>
</evidence>
<name>A0A075V482_9PSEU</name>
<dbReference type="eggNOG" id="COG3291">
    <property type="taxonomic scope" value="Bacteria"/>
</dbReference>
<dbReference type="SUPFAM" id="SSF49503">
    <property type="entry name" value="Cupredoxins"/>
    <property type="match status" value="1"/>
</dbReference>
<protein>
    <submittedName>
        <fullName evidence="3">Uncharacterized protein</fullName>
    </submittedName>
</protein>
<evidence type="ECO:0000256" key="2">
    <source>
        <dbReference type="SAM" id="SignalP"/>
    </source>
</evidence>
<evidence type="ECO:0000256" key="1">
    <source>
        <dbReference type="SAM" id="MobiDB-lite"/>
    </source>
</evidence>
<dbReference type="HOGENOM" id="CLU_023405_0_0_11"/>
<gene>
    <name evidence="3" type="ORF">AJAP_32550</name>
</gene>
<organism evidence="3 4">
    <name type="scientific">Amycolatopsis japonica</name>
    <dbReference type="NCBI Taxonomy" id="208439"/>
    <lineage>
        <taxon>Bacteria</taxon>
        <taxon>Bacillati</taxon>
        <taxon>Actinomycetota</taxon>
        <taxon>Actinomycetes</taxon>
        <taxon>Pseudonocardiales</taxon>
        <taxon>Pseudonocardiaceae</taxon>
        <taxon>Amycolatopsis</taxon>
        <taxon>Amycolatopsis japonica group</taxon>
    </lineage>
</organism>
<sequence length="630" mass="64787">MSPRTLVVALVAATLALAGLVLPGSSAPASAAPVQTLEWTAGDSTDHYLSAPSTAVAGETTIVFKNTEELGSTMSHTLTFDTSTPGYNHDVNLNILANPYDDKNGVHEATVTLTPGKYRYYCTIQGHTKMMGEFVVTDGGGADTTPPTVTANVTGTKDTAGNYVGSATVNLSASDSQSGVDKVEYQLDGGAWTAYTAPVAVTAAGSHMAHYRATDKAGNVSPEGMSSFTVVTGQPGDTTPPTVTAEVTGTKDAAGNYLDTATVKLTATDAGSGVDKVEYKVDEGAWTAYTAPVAVTAPGMHMVSYRASDKAGNVSPEGMAHFTVVSSDTTAPTVTSEVTGTKDTAGNYVGKATVTLAATDAGSGVGKVEYNLNGGPWLTYSAPLALTVVGAHTVKYRATDKAGNVSAEGTATFTIVEGDDSTAPVVSVVVSGDLDGSWSYIEDATINLTATDAGSGVDKIEYQLDGGAWTVYTAPVKVTALGTHTLTYRASDKAGNVSAEQGGAFTIVAAPPGPDACPDSDLRDTVILGTADSQVENRDTGNGCTINDVIDDESDYSSNDQFVTYVRAVTQELLDGEVISSDERNLIVTAAIESGIGGTATEPEPEPGKKKPETKNPGMKKTVKTPIRDV</sequence>
<evidence type="ECO:0000313" key="4">
    <source>
        <dbReference type="Proteomes" id="UP000028492"/>
    </source>
</evidence>
<dbReference type="InterPro" id="IPR014756">
    <property type="entry name" value="Ig_E-set"/>
</dbReference>
<dbReference type="STRING" id="208439.AJAP_32550"/>
<dbReference type="Proteomes" id="UP000028492">
    <property type="component" value="Chromosome"/>
</dbReference>
<feature type="chain" id="PRO_5001710343" evidence="2">
    <location>
        <begin position="32"/>
        <end position="630"/>
    </location>
</feature>
<accession>A0A075V482</accession>
<dbReference type="InterPro" id="IPR008972">
    <property type="entry name" value="Cupredoxin"/>
</dbReference>
<feature type="signal peptide" evidence="2">
    <location>
        <begin position="1"/>
        <end position="31"/>
    </location>
</feature>
<dbReference type="Gene3D" id="2.60.40.10">
    <property type="entry name" value="Immunoglobulins"/>
    <property type="match status" value="3"/>
</dbReference>
<feature type="region of interest" description="Disordered" evidence="1">
    <location>
        <begin position="593"/>
        <end position="630"/>
    </location>
</feature>